<feature type="region of interest" description="Disordered" evidence="1">
    <location>
        <begin position="18"/>
        <end position="47"/>
    </location>
</feature>
<name>A0A182D293_BLAVI</name>
<reference evidence="2" key="1">
    <citation type="journal article" date="2015" name="Genome Announc.">
        <title>Complete Genome Sequence of the Bacteriochlorophyll b-Producing Photosynthetic Bacterium Blastochloris viridis.</title>
        <authorList>
            <person name="Tsukatani Y."/>
            <person name="Hirose Y."/>
            <person name="Harada J."/>
            <person name="Misawa N."/>
            <person name="Mori K."/>
            <person name="Inoue K."/>
            <person name="Tamiaki H."/>
        </authorList>
    </citation>
    <scope>NUCLEOTIDE SEQUENCE [LARGE SCALE GENOMIC DNA]</scope>
    <source>
        <strain evidence="2">DSM 133</strain>
    </source>
</reference>
<protein>
    <submittedName>
        <fullName evidence="2">Uncharacterized protein</fullName>
    </submittedName>
</protein>
<sequence>MESFLNDMGLRCRTDVTRPWVGSGETDEAPRRSGGRPRAALVSTLIE</sequence>
<dbReference type="AlphaFoldDB" id="A0A182D293"/>
<evidence type="ECO:0000256" key="1">
    <source>
        <dbReference type="SAM" id="MobiDB-lite"/>
    </source>
</evidence>
<evidence type="ECO:0000313" key="2">
    <source>
        <dbReference type="EMBL" id="BAR99569.1"/>
    </source>
</evidence>
<gene>
    <name evidence="2" type="ORF">BV133_1976</name>
</gene>
<organism evidence="2">
    <name type="scientific">Blastochloris viridis</name>
    <name type="common">Rhodopseudomonas viridis</name>
    <dbReference type="NCBI Taxonomy" id="1079"/>
    <lineage>
        <taxon>Bacteria</taxon>
        <taxon>Pseudomonadati</taxon>
        <taxon>Pseudomonadota</taxon>
        <taxon>Alphaproteobacteria</taxon>
        <taxon>Hyphomicrobiales</taxon>
        <taxon>Blastochloridaceae</taxon>
        <taxon>Blastochloris</taxon>
    </lineage>
</organism>
<proteinExistence type="predicted"/>
<accession>A0A182D293</accession>
<dbReference type="EMBL" id="AP014854">
    <property type="protein sequence ID" value="BAR99569.1"/>
    <property type="molecule type" value="Genomic_DNA"/>
</dbReference>